<reference evidence="1 2" key="1">
    <citation type="journal article" date="2015" name="Genome Announc.">
        <title>Expanding the biotechnology potential of lactobacilli through comparative genomics of 213 strains and associated genera.</title>
        <authorList>
            <person name="Sun Z."/>
            <person name="Harris H.M."/>
            <person name="McCann A."/>
            <person name="Guo C."/>
            <person name="Argimon S."/>
            <person name="Zhang W."/>
            <person name="Yang X."/>
            <person name="Jeffery I.B."/>
            <person name="Cooney J.C."/>
            <person name="Kagawa T.F."/>
            <person name="Liu W."/>
            <person name="Song Y."/>
            <person name="Salvetti E."/>
            <person name="Wrobel A."/>
            <person name="Rasinkangas P."/>
            <person name="Parkhill J."/>
            <person name="Rea M.C."/>
            <person name="O'Sullivan O."/>
            <person name="Ritari J."/>
            <person name="Douillard F.P."/>
            <person name="Paul Ross R."/>
            <person name="Yang R."/>
            <person name="Briner A.E."/>
            <person name="Felis G.E."/>
            <person name="de Vos W.M."/>
            <person name="Barrangou R."/>
            <person name="Klaenhammer T.R."/>
            <person name="Caufield P.W."/>
            <person name="Cui Y."/>
            <person name="Zhang H."/>
            <person name="O'Toole P.W."/>
        </authorList>
    </citation>
    <scope>NUCLEOTIDE SEQUENCE [LARGE SCALE GENOMIC DNA]</scope>
    <source>
        <strain evidence="1 2">DSM 20444</strain>
    </source>
</reference>
<dbReference type="Proteomes" id="UP000050898">
    <property type="component" value="Unassembled WGS sequence"/>
</dbReference>
<comment type="caution">
    <text evidence="1">The sequence shown here is derived from an EMBL/GenBank/DDBJ whole genome shotgun (WGS) entry which is preliminary data.</text>
</comment>
<evidence type="ECO:0000313" key="2">
    <source>
        <dbReference type="Proteomes" id="UP000050898"/>
    </source>
</evidence>
<keyword evidence="2" id="KW-1185">Reference proteome</keyword>
<gene>
    <name evidence="1" type="ORF">FD00_GL002094</name>
</gene>
<organism evidence="1 2">
    <name type="scientific">Liquorilactobacillus mali KCTC 3596 = DSM 20444</name>
    <dbReference type="NCBI Taxonomy" id="1046596"/>
    <lineage>
        <taxon>Bacteria</taxon>
        <taxon>Bacillati</taxon>
        <taxon>Bacillota</taxon>
        <taxon>Bacilli</taxon>
        <taxon>Lactobacillales</taxon>
        <taxon>Lactobacillaceae</taxon>
        <taxon>Liquorilactobacillus</taxon>
    </lineage>
</organism>
<evidence type="ECO:0000313" key="1">
    <source>
        <dbReference type="EMBL" id="KRN10851.1"/>
    </source>
</evidence>
<dbReference type="EMBL" id="AYYH01000006">
    <property type="protein sequence ID" value="KRN10851.1"/>
    <property type="molecule type" value="Genomic_DNA"/>
</dbReference>
<proteinExistence type="predicted"/>
<sequence>MFMNRKLINAKERKKKEFLINKENRFTSFTSEKRESIKIKNKETFEYMQSLTGCE</sequence>
<accession>A0A0R2E5C9</accession>
<name>A0A0R2E5C9_9LACO</name>
<protein>
    <submittedName>
        <fullName evidence="1">Uncharacterized protein</fullName>
    </submittedName>
</protein>
<dbReference type="AlphaFoldDB" id="A0A0R2E5C9"/>
<dbReference type="PATRIC" id="fig|1046596.6.peg.2198"/>